<evidence type="ECO:0000313" key="2">
    <source>
        <dbReference type="Proteomes" id="UP000822688"/>
    </source>
</evidence>
<name>A0A8T0IFE1_CERPU</name>
<dbReference type="AlphaFoldDB" id="A0A8T0IFE1"/>
<sequence length="138" mass="16046">MPFSFSSKHINFHSIDMPKKWTRTPLIKPSHLHHLSNKSNDYYHSKKKETLRSFLLNDLPGSRNTKNIKIKNLYQLVQLPPTPLKAQFHHNSGTKSKEKLPIPHHRSKKLMQNPAFLQLQRRLCASNSLQGGPITHRN</sequence>
<protein>
    <submittedName>
        <fullName evidence="1">Uncharacterized protein</fullName>
    </submittedName>
</protein>
<organism evidence="1 2">
    <name type="scientific">Ceratodon purpureus</name>
    <name type="common">Fire moss</name>
    <name type="synonym">Dicranum purpureum</name>
    <dbReference type="NCBI Taxonomy" id="3225"/>
    <lineage>
        <taxon>Eukaryota</taxon>
        <taxon>Viridiplantae</taxon>
        <taxon>Streptophyta</taxon>
        <taxon>Embryophyta</taxon>
        <taxon>Bryophyta</taxon>
        <taxon>Bryophytina</taxon>
        <taxon>Bryopsida</taxon>
        <taxon>Dicranidae</taxon>
        <taxon>Pseudoditrichales</taxon>
        <taxon>Ditrichaceae</taxon>
        <taxon>Ceratodon</taxon>
    </lineage>
</organism>
<keyword evidence="2" id="KW-1185">Reference proteome</keyword>
<gene>
    <name evidence="1" type="ORF">KC19_3G033500</name>
</gene>
<reference evidence="1" key="1">
    <citation type="submission" date="2020-06" db="EMBL/GenBank/DDBJ databases">
        <title>WGS assembly of Ceratodon purpureus strain R40.</title>
        <authorList>
            <person name="Carey S.B."/>
            <person name="Jenkins J."/>
            <person name="Shu S."/>
            <person name="Lovell J.T."/>
            <person name="Sreedasyam A."/>
            <person name="Maumus F."/>
            <person name="Tiley G.P."/>
            <person name="Fernandez-Pozo N."/>
            <person name="Barry K."/>
            <person name="Chen C."/>
            <person name="Wang M."/>
            <person name="Lipzen A."/>
            <person name="Daum C."/>
            <person name="Saski C.A."/>
            <person name="Payton A.C."/>
            <person name="Mcbreen J.C."/>
            <person name="Conrad R.E."/>
            <person name="Kollar L.M."/>
            <person name="Olsson S."/>
            <person name="Huttunen S."/>
            <person name="Landis J.B."/>
            <person name="Wickett N.J."/>
            <person name="Johnson M.G."/>
            <person name="Rensing S.A."/>
            <person name="Grimwood J."/>
            <person name="Schmutz J."/>
            <person name="Mcdaniel S.F."/>
        </authorList>
    </citation>
    <scope>NUCLEOTIDE SEQUENCE</scope>
    <source>
        <strain evidence="1">R40</strain>
    </source>
</reference>
<accession>A0A8T0IFE1</accession>
<comment type="caution">
    <text evidence="1">The sequence shown here is derived from an EMBL/GenBank/DDBJ whole genome shotgun (WGS) entry which is preliminary data.</text>
</comment>
<dbReference type="EMBL" id="CM026423">
    <property type="protein sequence ID" value="KAG0582092.1"/>
    <property type="molecule type" value="Genomic_DNA"/>
</dbReference>
<evidence type="ECO:0000313" key="1">
    <source>
        <dbReference type="EMBL" id="KAG0582092.1"/>
    </source>
</evidence>
<proteinExistence type="predicted"/>
<dbReference type="Proteomes" id="UP000822688">
    <property type="component" value="Chromosome 3"/>
</dbReference>